<name>A0AAW4WW93_9FIRM</name>
<comment type="caution">
    <text evidence="2">The sequence shown here is derived from an EMBL/GenBank/DDBJ whole genome shotgun (WGS) entry which is preliminary data.</text>
</comment>
<dbReference type="Proteomes" id="UP001197847">
    <property type="component" value="Unassembled WGS sequence"/>
</dbReference>
<sequence>MKTKLFAKHPEKTREKVAETAKIPKTAPKTQQNFLKQHPKPSKTFGKDLAESS</sequence>
<feature type="compositionally biased region" description="Basic and acidic residues" evidence="1">
    <location>
        <begin position="8"/>
        <end position="19"/>
    </location>
</feature>
<reference evidence="2" key="1">
    <citation type="submission" date="2021-10" db="EMBL/GenBank/DDBJ databases">
        <title>Collection of gut derived symbiotic bacterial strains cultured from healthy donors.</title>
        <authorList>
            <person name="Lin H."/>
            <person name="Littmann E."/>
            <person name="Claire K."/>
            <person name="Pamer E."/>
        </authorList>
    </citation>
    <scope>NUCLEOTIDE SEQUENCE</scope>
    <source>
        <strain evidence="2">MSK.22.92</strain>
    </source>
</reference>
<dbReference type="RefSeq" id="WP_173850046.1">
    <property type="nucleotide sequence ID" value="NZ_JAAISE010000010.1"/>
</dbReference>
<evidence type="ECO:0000313" key="3">
    <source>
        <dbReference type="Proteomes" id="UP001197847"/>
    </source>
</evidence>
<dbReference type="AlphaFoldDB" id="A0AAW4WW93"/>
<evidence type="ECO:0000256" key="1">
    <source>
        <dbReference type="SAM" id="MobiDB-lite"/>
    </source>
</evidence>
<organism evidence="2 3">
    <name type="scientific">Agathobacter rectalis</name>
    <dbReference type="NCBI Taxonomy" id="39491"/>
    <lineage>
        <taxon>Bacteria</taxon>
        <taxon>Bacillati</taxon>
        <taxon>Bacillota</taxon>
        <taxon>Clostridia</taxon>
        <taxon>Lachnospirales</taxon>
        <taxon>Lachnospiraceae</taxon>
        <taxon>Agathobacter</taxon>
    </lineage>
</organism>
<protein>
    <submittedName>
        <fullName evidence="2">Uncharacterized protein</fullName>
    </submittedName>
</protein>
<feature type="region of interest" description="Disordered" evidence="1">
    <location>
        <begin position="1"/>
        <end position="53"/>
    </location>
</feature>
<evidence type="ECO:0000313" key="2">
    <source>
        <dbReference type="EMBL" id="MCC2746767.1"/>
    </source>
</evidence>
<dbReference type="EMBL" id="JAJFBX010000007">
    <property type="protein sequence ID" value="MCC2746767.1"/>
    <property type="molecule type" value="Genomic_DNA"/>
</dbReference>
<proteinExistence type="predicted"/>
<gene>
    <name evidence="2" type="ORF">LK487_06935</name>
</gene>
<accession>A0AAW4WW93</accession>